<dbReference type="GO" id="GO:0003677">
    <property type="term" value="F:DNA binding"/>
    <property type="evidence" value="ECO:0007669"/>
    <property type="project" value="UniProtKB-KW"/>
</dbReference>
<gene>
    <name evidence="4" type="ORF">EA797_16875</name>
</gene>
<evidence type="ECO:0000256" key="3">
    <source>
        <dbReference type="ARBA" id="ARBA00023136"/>
    </source>
</evidence>
<dbReference type="EMBL" id="RFFM01000004">
    <property type="protein sequence ID" value="RMH88909.1"/>
    <property type="molecule type" value="Genomic_DNA"/>
</dbReference>
<protein>
    <submittedName>
        <fullName evidence="4">DNA-binding protein</fullName>
    </submittedName>
</protein>
<dbReference type="Proteomes" id="UP000269774">
    <property type="component" value="Unassembled WGS sequence"/>
</dbReference>
<keyword evidence="4" id="KW-0238">DNA-binding</keyword>
<keyword evidence="2" id="KW-1003">Cell membrane</keyword>
<accession>A0A3M2HNJ4</accession>
<dbReference type="Pfam" id="PF06977">
    <property type="entry name" value="SdiA-regulated"/>
    <property type="match status" value="1"/>
</dbReference>
<dbReference type="SUPFAM" id="SSF50956">
    <property type="entry name" value="Thermostable phytase (3-phytase)"/>
    <property type="match status" value="1"/>
</dbReference>
<sequence>MFLTLKRTSAALLLGVVLVSFAYALPISSTAQQWLFKQGQDARAEQWQGKSVWLDDYQVQIQAQPIKGVEDDLSALTYDHHRNTLFSVTNGSRLLLELSLEGELLREIELTGFLDPEAVEYIEPGVLVIADERLQQLVRIEIDDETRSVDLEQSERLTLNFDLREKNKGFEGLAYDASTRRLFVGKEQNPLRILEVKGFPPSKGLEPLAVDVQENTLRDDGLFVTDISSLHYVDQYHHLLVLSDESRLLVELDAEGEAISSLSLEESKHGLRNDVPQAEGVTMGPDGTIYITSEPNLFYTFTKPGHAR</sequence>
<reference evidence="4 5" key="1">
    <citation type="submission" date="2018-10" db="EMBL/GenBank/DDBJ databases">
        <title>Pseudomonas zhaodongensis NEAU-ST5-21(T) genome.</title>
        <authorList>
            <person name="Peng J."/>
            <person name="Liu Z.-P."/>
        </authorList>
    </citation>
    <scope>NUCLEOTIDE SEQUENCE [LARGE SCALE GENOMIC DNA]</scope>
    <source>
        <strain evidence="4 5">NEAU-ST5-21</strain>
    </source>
</reference>
<keyword evidence="5" id="KW-1185">Reference proteome</keyword>
<dbReference type="AlphaFoldDB" id="A0A3M2HNJ4"/>
<comment type="subcellular location">
    <subcellularLocation>
        <location evidence="1">Cell membrane</location>
    </subcellularLocation>
</comment>
<evidence type="ECO:0000313" key="4">
    <source>
        <dbReference type="EMBL" id="RMH88909.1"/>
    </source>
</evidence>
<proteinExistence type="predicted"/>
<evidence type="ECO:0000256" key="1">
    <source>
        <dbReference type="ARBA" id="ARBA00004236"/>
    </source>
</evidence>
<dbReference type="CDD" id="cd09971">
    <property type="entry name" value="SdiA-regulated"/>
    <property type="match status" value="1"/>
</dbReference>
<dbReference type="RefSeq" id="WP_122167273.1">
    <property type="nucleotide sequence ID" value="NZ_JAMOIB010000006.1"/>
</dbReference>
<organism evidence="4 5">
    <name type="scientific">Stutzerimonas zhaodongensis</name>
    <dbReference type="NCBI Taxonomy" id="1176257"/>
    <lineage>
        <taxon>Bacteria</taxon>
        <taxon>Pseudomonadati</taxon>
        <taxon>Pseudomonadota</taxon>
        <taxon>Gammaproteobacteria</taxon>
        <taxon>Pseudomonadales</taxon>
        <taxon>Pseudomonadaceae</taxon>
        <taxon>Stutzerimonas</taxon>
    </lineage>
</organism>
<dbReference type="OrthoDB" id="6080098at2"/>
<name>A0A3M2HNJ4_9GAMM</name>
<comment type="caution">
    <text evidence="4">The sequence shown here is derived from an EMBL/GenBank/DDBJ whole genome shotgun (WGS) entry which is preliminary data.</text>
</comment>
<evidence type="ECO:0000313" key="5">
    <source>
        <dbReference type="Proteomes" id="UP000269774"/>
    </source>
</evidence>
<dbReference type="GO" id="GO:0005886">
    <property type="term" value="C:plasma membrane"/>
    <property type="evidence" value="ECO:0007669"/>
    <property type="project" value="UniProtKB-SubCell"/>
</dbReference>
<keyword evidence="3" id="KW-0472">Membrane</keyword>
<dbReference type="InterPro" id="IPR009722">
    <property type="entry name" value="YjiK/CarP"/>
</dbReference>
<evidence type="ECO:0000256" key="2">
    <source>
        <dbReference type="ARBA" id="ARBA00022475"/>
    </source>
</evidence>